<dbReference type="EC" id="2.7.7.108" evidence="5"/>
<keyword evidence="1" id="KW-0808">Transferase</keyword>
<protein>
    <recommendedName>
        <fullName evidence="5">protein adenylyltransferase</fullName>
        <ecNumber evidence="5">2.7.7.108</ecNumber>
    </recommendedName>
</protein>
<dbReference type="InterPro" id="IPR003812">
    <property type="entry name" value="Fido"/>
</dbReference>
<evidence type="ECO:0000256" key="4">
    <source>
        <dbReference type="ARBA" id="ARBA00022840"/>
    </source>
</evidence>
<comment type="caution">
    <text evidence="9">The sequence shown here is derived from an EMBL/GenBank/DDBJ whole genome shotgun (WGS) entry which is preliminary data.</text>
</comment>
<dbReference type="Pfam" id="PF02661">
    <property type="entry name" value="Fic"/>
    <property type="match status" value="1"/>
</dbReference>
<accession>A0ABW6KI06</accession>
<dbReference type="InterPro" id="IPR036597">
    <property type="entry name" value="Fido-like_dom_sf"/>
</dbReference>
<evidence type="ECO:0000256" key="6">
    <source>
        <dbReference type="ARBA" id="ARBA00047939"/>
    </source>
</evidence>
<evidence type="ECO:0000256" key="7">
    <source>
        <dbReference type="ARBA" id="ARBA00048696"/>
    </source>
</evidence>
<reference evidence="9 10" key="1">
    <citation type="submission" date="2024-08" db="EMBL/GenBank/DDBJ databases">
        <title>Two novel Cytobacillus novel species.</title>
        <authorList>
            <person name="Liu G."/>
        </authorList>
    </citation>
    <scope>NUCLEOTIDE SEQUENCE [LARGE SCALE GENOMIC DNA]</scope>
    <source>
        <strain evidence="9 10">FJAT-54145</strain>
    </source>
</reference>
<gene>
    <name evidence="9" type="ORF">ACFYKX_25285</name>
</gene>
<evidence type="ECO:0000256" key="2">
    <source>
        <dbReference type="ARBA" id="ARBA00022695"/>
    </source>
</evidence>
<evidence type="ECO:0000256" key="3">
    <source>
        <dbReference type="ARBA" id="ARBA00022741"/>
    </source>
</evidence>
<keyword evidence="2" id="KW-0548">Nucleotidyltransferase</keyword>
<dbReference type="PANTHER" id="PTHR39560:SF1">
    <property type="entry name" value="PROTEIN ADENYLYLTRANSFERASE FIC-RELATED"/>
    <property type="match status" value="1"/>
</dbReference>
<name>A0ABW6KI06_9BACI</name>
<dbReference type="RefSeq" id="WP_389364800.1">
    <property type="nucleotide sequence ID" value="NZ_JBIACK010000021.1"/>
</dbReference>
<feature type="domain" description="Fido" evidence="8">
    <location>
        <begin position="55"/>
        <end position="191"/>
    </location>
</feature>
<proteinExistence type="predicted"/>
<evidence type="ECO:0000313" key="10">
    <source>
        <dbReference type="Proteomes" id="UP001601059"/>
    </source>
</evidence>
<keyword evidence="3" id="KW-0547">Nucleotide-binding</keyword>
<keyword evidence="4" id="KW-0067">ATP-binding</keyword>
<evidence type="ECO:0000256" key="5">
    <source>
        <dbReference type="ARBA" id="ARBA00034531"/>
    </source>
</evidence>
<comment type="catalytic activity">
    <reaction evidence="7">
        <text>L-tyrosyl-[protein] + ATP = O-(5'-adenylyl)-L-tyrosyl-[protein] + diphosphate</text>
        <dbReference type="Rhea" id="RHEA:54288"/>
        <dbReference type="Rhea" id="RHEA-COMP:10136"/>
        <dbReference type="Rhea" id="RHEA-COMP:13846"/>
        <dbReference type="ChEBI" id="CHEBI:30616"/>
        <dbReference type="ChEBI" id="CHEBI:33019"/>
        <dbReference type="ChEBI" id="CHEBI:46858"/>
        <dbReference type="ChEBI" id="CHEBI:83624"/>
        <dbReference type="EC" id="2.7.7.108"/>
    </reaction>
</comment>
<comment type="catalytic activity">
    <reaction evidence="6">
        <text>L-threonyl-[protein] + ATP = 3-O-(5'-adenylyl)-L-threonyl-[protein] + diphosphate</text>
        <dbReference type="Rhea" id="RHEA:54292"/>
        <dbReference type="Rhea" id="RHEA-COMP:11060"/>
        <dbReference type="Rhea" id="RHEA-COMP:13847"/>
        <dbReference type="ChEBI" id="CHEBI:30013"/>
        <dbReference type="ChEBI" id="CHEBI:30616"/>
        <dbReference type="ChEBI" id="CHEBI:33019"/>
        <dbReference type="ChEBI" id="CHEBI:138113"/>
        <dbReference type="EC" id="2.7.7.108"/>
    </reaction>
</comment>
<sequence>MSKYQQHHSKYCYPGTEVLINKLNIQDLSKLEKAERIFTLKRLAELHHKPIPGDFNLKHLKEIHKHLFQDIYPFNGQIRNEQISKGATTFASPLHIESYSKELFKELKSEKQLKHLDVEQFSERAAHYMSEINILHPFREGNGRTQREFIRTLAMKNGYELDWSRVDTKTLLDASIKSVRDPKDLGEVIKDSIVNQQPERVIIEIFEERTLSR</sequence>
<evidence type="ECO:0000259" key="8">
    <source>
        <dbReference type="PROSITE" id="PS51459"/>
    </source>
</evidence>
<keyword evidence="10" id="KW-1185">Reference proteome</keyword>
<dbReference type="SUPFAM" id="SSF140931">
    <property type="entry name" value="Fic-like"/>
    <property type="match status" value="1"/>
</dbReference>
<organism evidence="9 10">
    <name type="scientific">Cytobacillus spartinae</name>
    <dbReference type="NCBI Taxonomy" id="3299023"/>
    <lineage>
        <taxon>Bacteria</taxon>
        <taxon>Bacillati</taxon>
        <taxon>Bacillota</taxon>
        <taxon>Bacilli</taxon>
        <taxon>Bacillales</taxon>
        <taxon>Bacillaceae</taxon>
        <taxon>Cytobacillus</taxon>
    </lineage>
</organism>
<dbReference type="Gene3D" id="1.10.3290.10">
    <property type="entry name" value="Fido-like domain"/>
    <property type="match status" value="1"/>
</dbReference>
<dbReference type="PANTHER" id="PTHR39560">
    <property type="entry name" value="PROTEIN ADENYLYLTRANSFERASE FIC-RELATED"/>
    <property type="match status" value="1"/>
</dbReference>
<evidence type="ECO:0000256" key="1">
    <source>
        <dbReference type="ARBA" id="ARBA00022679"/>
    </source>
</evidence>
<dbReference type="PROSITE" id="PS51459">
    <property type="entry name" value="FIDO"/>
    <property type="match status" value="1"/>
</dbReference>
<evidence type="ECO:0000313" key="9">
    <source>
        <dbReference type="EMBL" id="MFE8703889.1"/>
    </source>
</evidence>
<dbReference type="Proteomes" id="UP001601059">
    <property type="component" value="Unassembled WGS sequence"/>
</dbReference>
<dbReference type="EMBL" id="JBIACK010000021">
    <property type="protein sequence ID" value="MFE8703889.1"/>
    <property type="molecule type" value="Genomic_DNA"/>
</dbReference>